<proteinExistence type="predicted"/>
<organism evidence="1 2">
    <name type="scientific">Hyalomma asiaticum</name>
    <name type="common">Tick</name>
    <dbReference type="NCBI Taxonomy" id="266040"/>
    <lineage>
        <taxon>Eukaryota</taxon>
        <taxon>Metazoa</taxon>
        <taxon>Ecdysozoa</taxon>
        <taxon>Arthropoda</taxon>
        <taxon>Chelicerata</taxon>
        <taxon>Arachnida</taxon>
        <taxon>Acari</taxon>
        <taxon>Parasitiformes</taxon>
        <taxon>Ixodida</taxon>
        <taxon>Ixodoidea</taxon>
        <taxon>Ixodidae</taxon>
        <taxon>Hyalomminae</taxon>
        <taxon>Hyalomma</taxon>
    </lineage>
</organism>
<evidence type="ECO:0000313" key="2">
    <source>
        <dbReference type="Proteomes" id="UP000821845"/>
    </source>
</evidence>
<accession>A0ACB7TC76</accession>
<keyword evidence="2" id="KW-1185">Reference proteome</keyword>
<comment type="caution">
    <text evidence="1">The sequence shown here is derived from an EMBL/GenBank/DDBJ whole genome shotgun (WGS) entry which is preliminary data.</text>
</comment>
<sequence>MMISDGRIAYVQTVRLLSCAADATESDKDGGSSNGGSGKRRRTRTNFNGWQLEELEKAFEASHYPDVFMREALAMRLDLIESRVQVSDVIVSEAPPRARALRSFQRHRPATLRSTGFWVDWLCVAGMYKGMQTYKDIGRLKHDRLLKGGDY</sequence>
<name>A0ACB7TC76_HYAAI</name>
<gene>
    <name evidence="1" type="ORF">HPB50_024828</name>
</gene>
<evidence type="ECO:0000313" key="1">
    <source>
        <dbReference type="EMBL" id="KAH6943624.1"/>
    </source>
</evidence>
<dbReference type="Proteomes" id="UP000821845">
    <property type="component" value="Chromosome 10"/>
</dbReference>
<dbReference type="EMBL" id="CM023490">
    <property type="protein sequence ID" value="KAH6943624.1"/>
    <property type="molecule type" value="Genomic_DNA"/>
</dbReference>
<protein>
    <submittedName>
        <fullName evidence="1">Uncharacterized protein</fullName>
    </submittedName>
</protein>
<reference evidence="1" key="1">
    <citation type="submission" date="2020-05" db="EMBL/GenBank/DDBJ databases">
        <title>Large-scale comparative analyses of tick genomes elucidate their genetic diversity and vector capacities.</title>
        <authorList>
            <person name="Jia N."/>
            <person name="Wang J."/>
            <person name="Shi W."/>
            <person name="Du L."/>
            <person name="Sun Y."/>
            <person name="Zhan W."/>
            <person name="Jiang J."/>
            <person name="Wang Q."/>
            <person name="Zhang B."/>
            <person name="Ji P."/>
            <person name="Sakyi L.B."/>
            <person name="Cui X."/>
            <person name="Yuan T."/>
            <person name="Jiang B."/>
            <person name="Yang W."/>
            <person name="Lam T.T.-Y."/>
            <person name="Chang Q."/>
            <person name="Ding S."/>
            <person name="Wang X."/>
            <person name="Zhu J."/>
            <person name="Ruan X."/>
            <person name="Zhao L."/>
            <person name="Wei J."/>
            <person name="Que T."/>
            <person name="Du C."/>
            <person name="Cheng J."/>
            <person name="Dai P."/>
            <person name="Han X."/>
            <person name="Huang E."/>
            <person name="Gao Y."/>
            <person name="Liu J."/>
            <person name="Shao H."/>
            <person name="Ye R."/>
            <person name="Li L."/>
            <person name="Wei W."/>
            <person name="Wang X."/>
            <person name="Wang C."/>
            <person name="Yang T."/>
            <person name="Huo Q."/>
            <person name="Li W."/>
            <person name="Guo W."/>
            <person name="Chen H."/>
            <person name="Zhou L."/>
            <person name="Ni X."/>
            <person name="Tian J."/>
            <person name="Zhou Y."/>
            <person name="Sheng Y."/>
            <person name="Liu T."/>
            <person name="Pan Y."/>
            <person name="Xia L."/>
            <person name="Li J."/>
            <person name="Zhao F."/>
            <person name="Cao W."/>
        </authorList>
    </citation>
    <scope>NUCLEOTIDE SEQUENCE</scope>
    <source>
        <strain evidence="1">Hyas-2018</strain>
    </source>
</reference>